<dbReference type="SUPFAM" id="SSF50998">
    <property type="entry name" value="Quinoprotein alcohol dehydrogenase-like"/>
    <property type="match status" value="1"/>
</dbReference>
<comment type="caution">
    <text evidence="7">The sequence shown here is derived from an EMBL/GenBank/DDBJ whole genome shotgun (WGS) entry which is preliminary data.</text>
</comment>
<feature type="repeat" description="WD" evidence="3">
    <location>
        <begin position="349"/>
        <end position="390"/>
    </location>
</feature>
<proteinExistence type="predicted"/>
<evidence type="ECO:0000313" key="8">
    <source>
        <dbReference type="Proteomes" id="UP000627838"/>
    </source>
</evidence>
<feature type="compositionally biased region" description="Pro residues" evidence="4">
    <location>
        <begin position="279"/>
        <end position="293"/>
    </location>
</feature>
<accession>A0ABR9JPZ5</accession>
<feature type="region of interest" description="Disordered" evidence="4">
    <location>
        <begin position="276"/>
        <end position="307"/>
    </location>
</feature>
<dbReference type="CDD" id="cd00200">
    <property type="entry name" value="WD40"/>
    <property type="match status" value="1"/>
</dbReference>
<dbReference type="InterPro" id="IPR011047">
    <property type="entry name" value="Quinoprotein_ADH-like_sf"/>
</dbReference>
<name>A0ABR9JPZ5_9ACTN</name>
<evidence type="ECO:0000256" key="5">
    <source>
        <dbReference type="SAM" id="Phobius"/>
    </source>
</evidence>
<dbReference type="PANTHER" id="PTHR19879">
    <property type="entry name" value="TRANSCRIPTION INITIATION FACTOR TFIID"/>
    <property type="match status" value="1"/>
</dbReference>
<feature type="transmembrane region" description="Helical" evidence="5">
    <location>
        <begin position="316"/>
        <end position="333"/>
    </location>
</feature>
<dbReference type="GO" id="GO:0016301">
    <property type="term" value="F:kinase activity"/>
    <property type="evidence" value="ECO:0007669"/>
    <property type="project" value="UniProtKB-KW"/>
</dbReference>
<dbReference type="Gene3D" id="2.130.10.10">
    <property type="entry name" value="YVTN repeat-like/Quinoprotein amine dehydrogenase"/>
    <property type="match status" value="2"/>
</dbReference>
<dbReference type="InterPro" id="IPR001680">
    <property type="entry name" value="WD40_rpt"/>
</dbReference>
<dbReference type="InterPro" id="IPR008271">
    <property type="entry name" value="Ser/Thr_kinase_AS"/>
</dbReference>
<dbReference type="PROSITE" id="PS50294">
    <property type="entry name" value="WD_REPEATS_REGION"/>
    <property type="match status" value="4"/>
</dbReference>
<dbReference type="Gene3D" id="3.30.200.20">
    <property type="entry name" value="Phosphorylase Kinase, domain 1"/>
    <property type="match status" value="1"/>
</dbReference>
<organism evidence="7 8">
    <name type="scientific">Actinomadura algeriensis</name>
    <dbReference type="NCBI Taxonomy" id="1679523"/>
    <lineage>
        <taxon>Bacteria</taxon>
        <taxon>Bacillati</taxon>
        <taxon>Actinomycetota</taxon>
        <taxon>Actinomycetes</taxon>
        <taxon>Streptosporangiales</taxon>
        <taxon>Thermomonosporaceae</taxon>
        <taxon>Actinomadura</taxon>
    </lineage>
</organism>
<keyword evidence="7" id="KW-0418">Kinase</keyword>
<feature type="domain" description="Protein kinase" evidence="6">
    <location>
        <begin position="11"/>
        <end position="270"/>
    </location>
</feature>
<evidence type="ECO:0000256" key="1">
    <source>
        <dbReference type="ARBA" id="ARBA00022574"/>
    </source>
</evidence>
<feature type="repeat" description="WD" evidence="3">
    <location>
        <begin position="560"/>
        <end position="601"/>
    </location>
</feature>
<dbReference type="Proteomes" id="UP000627838">
    <property type="component" value="Unassembled WGS sequence"/>
</dbReference>
<keyword evidence="8" id="KW-1185">Reference proteome</keyword>
<dbReference type="PROSITE" id="PS50082">
    <property type="entry name" value="WD_REPEATS_2"/>
    <property type="match status" value="4"/>
</dbReference>
<dbReference type="PANTHER" id="PTHR19879:SF9">
    <property type="entry name" value="TRANSCRIPTION INITIATION FACTOR TFIID SUBUNIT 5"/>
    <property type="match status" value="1"/>
</dbReference>
<dbReference type="InterPro" id="IPR011009">
    <property type="entry name" value="Kinase-like_dom_sf"/>
</dbReference>
<protein>
    <submittedName>
        <fullName evidence="7">WD40 repeat protein/predicted Ser/Thr protein kinase</fullName>
    </submittedName>
</protein>
<keyword evidence="1 3" id="KW-0853">WD repeat</keyword>
<evidence type="ECO:0000256" key="3">
    <source>
        <dbReference type="PROSITE-ProRule" id="PRU00221"/>
    </source>
</evidence>
<dbReference type="EMBL" id="JADBDZ010000001">
    <property type="protein sequence ID" value="MBE1532626.1"/>
    <property type="molecule type" value="Genomic_DNA"/>
</dbReference>
<sequence>MESGLRIAGRYRLERALAAGGFGQVWRAADLLRERTVAVKFLHREVAASSPLWLSKFRQEAKIAVQLNHPNITVVDDFGEYDGQWFLVMEFLQGRDLAEEVDDHPDGLPVQRVLALAVQIAEGTAAAHAHGIVHRDLKPENLMLLDGDHVKICDFGIAHIAEVTVSHTLKGQVTGTPAFMAPEQWRGDPVDGRTDLYAFGGILYALLTGHNVFRGPSVSAYMGQHLNLAPEPPRTARPEIPEALDRLVLELLAKDPDERPARTADVLARLRDIAGLPEAPAPKPPPPPPVPQPDEPDPPRTRERGPFAPLIPRRTLNVVLGIVATVVLLFVLVRIDQIGKMKFDVAFTLEGHRDLVRSVAFSPDGTRLATGGEDGTARIWDTGTGSLLTTIRRSGDDIGLVAFSPDGAKLITGSGDSIARTWDVESGDLVDEFGEPKAYTFVVAFSPDGSRFVSAGDEKASVWNTESGKLVKTFSVSSYWYGSVVFAPNGSAFATVTNTDENNGYVWDAESGERIAELSGHREGVYAVAFGPDGTRVATGGADDTARVWDARTGAPLARLAGHDDAVTAVAFDRDGSRLATGSLDEDVKVWNTRTGSLVRTVGVGDKVTEVVFAPDGSTFATAAGNTVKIWEAGTGDLVKAAGGKTDWIPFFGSHQVSELTYSPDGSMLAAASSDIVKVLKKKP</sequence>
<evidence type="ECO:0000256" key="4">
    <source>
        <dbReference type="SAM" id="MobiDB-lite"/>
    </source>
</evidence>
<dbReference type="Gene3D" id="1.10.510.10">
    <property type="entry name" value="Transferase(Phosphotransferase) domain 1"/>
    <property type="match status" value="1"/>
</dbReference>
<dbReference type="PROSITE" id="PS00108">
    <property type="entry name" value="PROTEIN_KINASE_ST"/>
    <property type="match status" value="1"/>
</dbReference>
<reference evidence="7 8" key="1">
    <citation type="submission" date="2020-10" db="EMBL/GenBank/DDBJ databases">
        <title>Sequencing the genomes of 1000 actinobacteria strains.</title>
        <authorList>
            <person name="Klenk H.-P."/>
        </authorList>
    </citation>
    <scope>NUCLEOTIDE SEQUENCE [LARGE SCALE GENOMIC DNA]</scope>
    <source>
        <strain evidence="7 8">DSM 46744</strain>
    </source>
</reference>
<dbReference type="PROSITE" id="PS50011">
    <property type="entry name" value="PROTEIN_KINASE_DOM"/>
    <property type="match status" value="1"/>
</dbReference>
<dbReference type="PRINTS" id="PR00320">
    <property type="entry name" value="GPROTEINBRPT"/>
</dbReference>
<dbReference type="Pfam" id="PF00400">
    <property type="entry name" value="WD40"/>
    <property type="match status" value="6"/>
</dbReference>
<dbReference type="RefSeq" id="WP_192759290.1">
    <property type="nucleotide sequence ID" value="NZ_JADBDZ010000001.1"/>
</dbReference>
<dbReference type="InterPro" id="IPR000719">
    <property type="entry name" value="Prot_kinase_dom"/>
</dbReference>
<dbReference type="InterPro" id="IPR020472">
    <property type="entry name" value="WD40_PAC1"/>
</dbReference>
<evidence type="ECO:0000256" key="2">
    <source>
        <dbReference type="ARBA" id="ARBA00022737"/>
    </source>
</evidence>
<dbReference type="CDD" id="cd14014">
    <property type="entry name" value="STKc_PknB_like"/>
    <property type="match status" value="1"/>
</dbReference>
<feature type="repeat" description="WD" evidence="3">
    <location>
        <begin position="518"/>
        <end position="559"/>
    </location>
</feature>
<dbReference type="InterPro" id="IPR015943">
    <property type="entry name" value="WD40/YVTN_repeat-like_dom_sf"/>
</dbReference>
<dbReference type="InterPro" id="IPR019775">
    <property type="entry name" value="WD40_repeat_CS"/>
</dbReference>
<evidence type="ECO:0000259" key="6">
    <source>
        <dbReference type="PROSITE" id="PS50011"/>
    </source>
</evidence>
<dbReference type="SMART" id="SM00220">
    <property type="entry name" value="S_TKc"/>
    <property type="match status" value="1"/>
</dbReference>
<keyword evidence="2" id="KW-0677">Repeat</keyword>
<evidence type="ECO:0000313" key="7">
    <source>
        <dbReference type="EMBL" id="MBE1532626.1"/>
    </source>
</evidence>
<feature type="repeat" description="WD" evidence="3">
    <location>
        <begin position="391"/>
        <end position="432"/>
    </location>
</feature>
<keyword evidence="5" id="KW-0812">Transmembrane</keyword>
<keyword evidence="5" id="KW-0472">Membrane</keyword>
<dbReference type="SMART" id="SM00320">
    <property type="entry name" value="WD40"/>
    <property type="match status" value="8"/>
</dbReference>
<keyword evidence="7" id="KW-0808">Transferase</keyword>
<dbReference type="PROSITE" id="PS00678">
    <property type="entry name" value="WD_REPEATS_1"/>
    <property type="match status" value="3"/>
</dbReference>
<gene>
    <name evidence="7" type="ORF">H4W34_002459</name>
</gene>
<keyword evidence="5" id="KW-1133">Transmembrane helix</keyword>
<dbReference type="Pfam" id="PF00069">
    <property type="entry name" value="Pkinase"/>
    <property type="match status" value="1"/>
</dbReference>
<dbReference type="SUPFAM" id="SSF56112">
    <property type="entry name" value="Protein kinase-like (PK-like)"/>
    <property type="match status" value="1"/>
</dbReference>